<comment type="subcellular location">
    <subcellularLocation>
        <location evidence="1">Membrane</location>
    </subcellularLocation>
</comment>
<dbReference type="FunFam" id="2.10.70.10:FF:000002">
    <property type="entry name" value="CUB and Sushi multiple domains 3"/>
    <property type="match status" value="5"/>
</dbReference>
<dbReference type="SMART" id="SM00042">
    <property type="entry name" value="CUB"/>
    <property type="match status" value="13"/>
</dbReference>
<evidence type="ECO:0000256" key="10">
    <source>
        <dbReference type="ARBA" id="ARBA00061013"/>
    </source>
</evidence>
<feature type="domain" description="CUB" evidence="15">
    <location>
        <begin position="663"/>
        <end position="771"/>
    </location>
</feature>
<evidence type="ECO:0000256" key="12">
    <source>
        <dbReference type="PROSITE-ProRule" id="PRU00302"/>
    </source>
</evidence>
<dbReference type="InterPro" id="IPR035914">
    <property type="entry name" value="Sperma_CUB_dom_sf"/>
</dbReference>
<comment type="similarity">
    <text evidence="10">Belongs to the CSMD family.</text>
</comment>
<feature type="domain" description="CUB" evidence="15">
    <location>
        <begin position="1471"/>
        <end position="1543"/>
    </location>
</feature>
<evidence type="ECO:0000256" key="9">
    <source>
        <dbReference type="ARBA" id="ARBA00023180"/>
    </source>
</evidence>
<feature type="disulfide bond" evidence="12">
    <location>
        <begin position="2735"/>
        <end position="2762"/>
    </location>
</feature>
<feature type="disulfide bond" evidence="12">
    <location>
        <begin position="2437"/>
        <end position="2464"/>
    </location>
</feature>
<evidence type="ECO:0000256" key="13">
    <source>
        <dbReference type="SAM" id="MobiDB-lite"/>
    </source>
</evidence>
<feature type="domain" description="CUB" evidence="15">
    <location>
        <begin position="2035"/>
        <end position="2128"/>
    </location>
</feature>
<reference evidence="18" key="2">
    <citation type="submission" date="2019-02" db="EMBL/GenBank/DDBJ databases">
        <title>Opniocepnalus argus Var Kimnra genome.</title>
        <authorList>
            <person name="Zhou C."/>
            <person name="Xiao S."/>
        </authorList>
    </citation>
    <scope>NUCLEOTIDE SEQUENCE [LARGE SCALE GENOMIC DNA]</scope>
</reference>
<feature type="disulfide bond" evidence="12">
    <location>
        <begin position="2855"/>
        <end position="2882"/>
    </location>
</feature>
<dbReference type="FunFam" id="2.10.70.10:FF:000011">
    <property type="entry name" value="CUB and sushi domain-containing protein 3 isoform A"/>
    <property type="match status" value="4"/>
</dbReference>
<feature type="domain" description="Sushi" evidence="16">
    <location>
        <begin position="604"/>
        <end position="661"/>
    </location>
</feature>
<organism evidence="17 18">
    <name type="scientific">Channa argus</name>
    <name type="common">Northern snakehead</name>
    <name type="synonym">Ophicephalus argus</name>
    <dbReference type="NCBI Taxonomy" id="215402"/>
    <lineage>
        <taxon>Eukaryota</taxon>
        <taxon>Metazoa</taxon>
        <taxon>Chordata</taxon>
        <taxon>Craniata</taxon>
        <taxon>Vertebrata</taxon>
        <taxon>Euteleostomi</taxon>
        <taxon>Actinopterygii</taxon>
        <taxon>Neopterygii</taxon>
        <taxon>Teleostei</taxon>
        <taxon>Neoteleostei</taxon>
        <taxon>Acanthomorphata</taxon>
        <taxon>Anabantaria</taxon>
        <taxon>Anabantiformes</taxon>
        <taxon>Channoidei</taxon>
        <taxon>Channidae</taxon>
        <taxon>Channa</taxon>
    </lineage>
</organism>
<feature type="domain" description="Sushi" evidence="16">
    <location>
        <begin position="1122"/>
        <end position="1182"/>
    </location>
</feature>
<evidence type="ECO:0000259" key="15">
    <source>
        <dbReference type="PROSITE" id="PS01180"/>
    </source>
</evidence>
<feature type="domain" description="CUB" evidence="15">
    <location>
        <begin position="281"/>
        <end position="385"/>
    </location>
</feature>
<dbReference type="Gene3D" id="2.60.120.290">
    <property type="entry name" value="Spermadhesin, CUB domain"/>
    <property type="match status" value="12"/>
</dbReference>
<keyword evidence="4" id="KW-0732">Signal</keyword>
<feature type="transmembrane region" description="Helical" evidence="14">
    <location>
        <begin position="3044"/>
        <end position="3065"/>
    </location>
</feature>
<keyword evidence="9" id="KW-0325">Glycoprotein</keyword>
<dbReference type="EMBL" id="CM015713">
    <property type="protein sequence ID" value="KAF3686334.1"/>
    <property type="molecule type" value="Genomic_DNA"/>
</dbReference>
<feature type="region of interest" description="Disordered" evidence="13">
    <location>
        <begin position="3074"/>
        <end position="3093"/>
    </location>
</feature>
<gene>
    <name evidence="17" type="ORF">EXN66_Car002006</name>
</gene>
<feature type="domain" description="Sushi" evidence="16">
    <location>
        <begin position="426"/>
        <end position="487"/>
    </location>
</feature>
<keyword evidence="18" id="KW-1185">Reference proteome</keyword>
<feature type="domain" description="CUB" evidence="15">
    <location>
        <begin position="1184"/>
        <end position="1296"/>
    </location>
</feature>
<feature type="domain" description="Sushi" evidence="16">
    <location>
        <begin position="2588"/>
        <end position="2646"/>
    </location>
</feature>
<feature type="domain" description="Sushi" evidence="16">
    <location>
        <begin position="2404"/>
        <end position="2466"/>
    </location>
</feature>
<dbReference type="Pfam" id="PF00084">
    <property type="entry name" value="Sushi"/>
    <property type="match status" value="23"/>
</dbReference>
<feature type="domain" description="Sushi" evidence="16">
    <location>
        <begin position="2826"/>
        <end position="2884"/>
    </location>
</feature>
<feature type="domain" description="Sushi" evidence="16">
    <location>
        <begin position="774"/>
        <end position="835"/>
    </location>
</feature>
<feature type="domain" description="Sushi" evidence="16">
    <location>
        <begin position="2346"/>
        <end position="2403"/>
    </location>
</feature>
<evidence type="ECO:0000256" key="1">
    <source>
        <dbReference type="ARBA" id="ARBA00004370"/>
    </source>
</evidence>
<dbReference type="PROSITE" id="PS50923">
    <property type="entry name" value="SUSHI"/>
    <property type="match status" value="23"/>
</dbReference>
<dbReference type="InterPro" id="IPR000859">
    <property type="entry name" value="CUB_dom"/>
</dbReference>
<feature type="domain" description="Sushi" evidence="16">
    <location>
        <begin position="1553"/>
        <end position="1614"/>
    </location>
</feature>
<feature type="domain" description="CUB" evidence="15">
    <location>
        <begin position="490"/>
        <end position="601"/>
    </location>
</feature>
<feature type="disulfide bond" evidence="12">
    <location>
        <begin position="2316"/>
        <end position="2343"/>
    </location>
</feature>
<dbReference type="SUPFAM" id="SSF57535">
    <property type="entry name" value="Complement control module/SCR domain"/>
    <property type="match status" value="23"/>
</dbReference>
<feature type="disulfide bond" evidence="12">
    <location>
        <begin position="2793"/>
        <end position="2820"/>
    </location>
</feature>
<reference evidence="17 18" key="1">
    <citation type="submission" date="2019-02" db="EMBL/GenBank/DDBJ databases">
        <title>Opniocepnalus argus genome.</title>
        <authorList>
            <person name="Zhou C."/>
            <person name="Xiao S."/>
        </authorList>
    </citation>
    <scope>NUCLEOTIDE SEQUENCE [LARGE SCALE GENOMIC DNA]</scope>
    <source>
        <strain evidence="17">OARG1902GOOAL</strain>
        <tissue evidence="17">Muscle</tissue>
    </source>
</reference>
<feature type="domain" description="Sushi" evidence="16">
    <location>
        <begin position="950"/>
        <end position="1007"/>
    </location>
</feature>
<evidence type="ECO:0000256" key="8">
    <source>
        <dbReference type="ARBA" id="ARBA00023157"/>
    </source>
</evidence>
<dbReference type="FunFam" id="2.60.120.290:FF:000001">
    <property type="entry name" value="CUB and sushi domain-containing protein 3 isoform X1"/>
    <property type="match status" value="10"/>
</dbReference>
<dbReference type="SUPFAM" id="SSF49854">
    <property type="entry name" value="Spermadhesin, CUB domain"/>
    <property type="match status" value="13"/>
</dbReference>
<feature type="disulfide bond" evidence="12">
    <location>
        <begin position="2496"/>
        <end position="2523"/>
    </location>
</feature>
<feature type="domain" description="Sushi" evidence="16">
    <location>
        <begin position="2707"/>
        <end position="2764"/>
    </location>
</feature>
<keyword evidence="5" id="KW-0677">Repeat</keyword>
<feature type="domain" description="Sushi" evidence="16">
    <location>
        <begin position="2647"/>
        <end position="2706"/>
    </location>
</feature>
<feature type="domain" description="Sushi" evidence="16">
    <location>
        <begin position="2288"/>
        <end position="2345"/>
    </location>
</feature>
<dbReference type="InterPro" id="IPR035976">
    <property type="entry name" value="Sushi/SCR/CCP_sf"/>
</dbReference>
<evidence type="ECO:0000256" key="3">
    <source>
        <dbReference type="ARBA" id="ARBA00022692"/>
    </source>
</evidence>
<feature type="domain" description="Sushi" evidence="16">
    <location>
        <begin position="1408"/>
        <end position="1469"/>
    </location>
</feature>
<keyword evidence="2 12" id="KW-0768">Sushi</keyword>
<evidence type="ECO:0000256" key="14">
    <source>
        <dbReference type="SAM" id="Phobius"/>
    </source>
</evidence>
<keyword evidence="8 12" id="KW-1015">Disulfide bond</keyword>
<dbReference type="GO" id="GO:0016020">
    <property type="term" value="C:membrane"/>
    <property type="evidence" value="ECO:0007669"/>
    <property type="project" value="UniProtKB-SubCell"/>
</dbReference>
<evidence type="ECO:0000259" key="16">
    <source>
        <dbReference type="PROSITE" id="PS50923"/>
    </source>
</evidence>
<protein>
    <submittedName>
        <fullName evidence="17">CUB and sushi domain-containing protein 1 CUB and sushi multiple domains protein 1</fullName>
    </submittedName>
</protein>
<comment type="caution">
    <text evidence="12">Lacks conserved residue(s) required for the propagation of feature annotation.</text>
</comment>
<dbReference type="CDD" id="cd00033">
    <property type="entry name" value="CCP"/>
    <property type="match status" value="23"/>
</dbReference>
<evidence type="ECO:0000256" key="4">
    <source>
        <dbReference type="ARBA" id="ARBA00022729"/>
    </source>
</evidence>
<dbReference type="PANTHER" id="PTHR45656:SF4">
    <property type="entry name" value="PROTEIN CBR-CLEC-78"/>
    <property type="match status" value="1"/>
</dbReference>
<keyword evidence="3 14" id="KW-0812">Transmembrane</keyword>
<evidence type="ECO:0000313" key="18">
    <source>
        <dbReference type="Proteomes" id="UP000503349"/>
    </source>
</evidence>
<dbReference type="Proteomes" id="UP000503349">
    <property type="component" value="Chromosome 2"/>
</dbReference>
<feature type="disulfide bond" evidence="12">
    <location>
        <begin position="2558"/>
        <end position="2585"/>
    </location>
</feature>
<feature type="disulfide bond" evidence="12">
    <location>
        <begin position="2374"/>
        <end position="2401"/>
    </location>
</feature>
<dbReference type="PROSITE" id="PS01180">
    <property type="entry name" value="CUB"/>
    <property type="match status" value="13"/>
</dbReference>
<keyword evidence="7 14" id="KW-0472">Membrane</keyword>
<proteinExistence type="inferred from homology"/>
<feature type="domain" description="Sushi" evidence="16">
    <location>
        <begin position="2160"/>
        <end position="2221"/>
    </location>
</feature>
<feature type="disulfide bond" evidence="12">
    <location>
        <begin position="2617"/>
        <end position="2644"/>
    </location>
</feature>
<feature type="domain" description="Sushi" evidence="16">
    <location>
        <begin position="2529"/>
        <end position="2587"/>
    </location>
</feature>
<feature type="domain" description="Sushi" evidence="16">
    <location>
        <begin position="2097"/>
        <end position="2159"/>
    </location>
</feature>
<dbReference type="Pfam" id="PF00431">
    <property type="entry name" value="CUB"/>
    <property type="match status" value="13"/>
</dbReference>
<dbReference type="PANTHER" id="PTHR45656">
    <property type="entry name" value="PROTEIN CBR-CLEC-78"/>
    <property type="match status" value="1"/>
</dbReference>
<name>A0A6G1P885_CHAAH</name>
<feature type="domain" description="CUB" evidence="15">
    <location>
        <begin position="1862"/>
        <end position="1973"/>
    </location>
</feature>
<feature type="disulfide bond" evidence="12">
    <location>
        <begin position="978"/>
        <end position="1005"/>
    </location>
</feature>
<feature type="domain" description="CUB" evidence="15">
    <location>
        <begin position="1616"/>
        <end position="1686"/>
    </location>
</feature>
<keyword evidence="6 14" id="KW-1133">Transmembrane helix</keyword>
<evidence type="ECO:0000256" key="2">
    <source>
        <dbReference type="ARBA" id="ARBA00022659"/>
    </source>
</evidence>
<feature type="domain" description="CUB" evidence="15">
    <location>
        <begin position="1297"/>
        <end position="1405"/>
    </location>
</feature>
<accession>A0A6G1P885</accession>
<feature type="domain" description="Sushi" evidence="16">
    <location>
        <begin position="2467"/>
        <end position="2525"/>
    </location>
</feature>
<dbReference type="Gene3D" id="2.10.70.10">
    <property type="entry name" value="Complement Module, domain 1"/>
    <property type="match status" value="23"/>
</dbReference>
<feature type="domain" description="Sushi" evidence="16">
    <location>
        <begin position="1972"/>
        <end position="2033"/>
    </location>
</feature>
<dbReference type="CDD" id="cd00041">
    <property type="entry name" value="CUB"/>
    <property type="match status" value="12"/>
</dbReference>
<dbReference type="InterPro" id="IPR000436">
    <property type="entry name" value="Sushi_SCR_CCP_dom"/>
</dbReference>
<feature type="domain" description="Sushi" evidence="16">
    <location>
        <begin position="1801"/>
        <end position="1860"/>
    </location>
</feature>
<dbReference type="SMART" id="SM00032">
    <property type="entry name" value="CCP"/>
    <property type="match status" value="23"/>
</dbReference>
<sequence>MKNICTVFNEVNLSAMESQNIIIAESCGGVVQGLNGTIESPGFPHGYPNYANCTWLIITGERNRIQLTFVTLALEEDFDIVSVYDGQPSPGNLKMRLSGFMLPSPIVSSGSILALWFTTDFAVSAQGFKAIYEGWYSPCHHVWVIMGCRFYAALRREMCDYHCLNVCVSVKLQKKNSKTVKPLVNKITKNKSISHHECCSALITKYYIKMQILPSHTCGTPGLISNGIIHGSRYNMGDKIRYSCESGFVLEGHSILTCIVSPGSGAQWDFPSPFCRAEGACGGTLRGTAGSITSPGYPAEYDNNLDCTWSILAEPGDTIALVFNDFLLEDKYDFLEISGTEAPSIWLTGTTLPSPVISNKNWLRIHFTSDSNHRRKGFSAQYQVMCLALAIVKKAIELKSRGVKMMPSKDSSHKNAVLSQSGLAGDVCPDPGVPENGRRMGSAFQVGSSVQFSCDDSYVLQGSKSITCQRVTDTLAAWSDHRPICRTRTCGSNLRGPRGIITSPNYPVQYENNAHCVWVITAMDSGKVIKLSFEEFDLERGYDTLTVGDGGKIGDTRRVLYVLTGSSVPDLIVSLSSQMWLHLQSDDTIGSAGFKAVYEEIERGGCGDPGVPAFGRRSGDRFQHGDVLTFFCQSAFELVGERTITCQHNNQWSGNKPSCVFSCFFNFTAPSGTILSPNYPEEYGNNMNCVWLIISEPGSRIHLLFSDFDLEPQFDWLVVKDEGLSEPTTFGTFSGKDVPSQIASNGHIMRLEFQSDHSNTGKGFNISYTTFGQNECHDPGVPVNGQRYGDQFQLGSSVAFRCDQGFIRTQGSDQVTCIIQDGNVVWSAAVPRCEAPCGGHLTAPTGVLLSPGWPSFYKDSLSCQWVIEAQTDHAVKIHFDRFQTEVNYDTLEIRDGPLASSPLIGEYHGTQAPHFLISTSNFLFLLFTTDNSRSAAGFSIRYESVKMESDSCLDPGIPVNGRRHGSIFSIGSRVSFTCDPGYTLSDQEPIVCEQNHQWSHALPSCDALCGGYVYGKTGTILSPGFPDFYPNSLNCTWNIEVSHGKGVHLVFHTFHLEENHDYLSITEDGNFQVPVARLTGSVLPPSVKAGLYGNFSAQLRFISDFSMSYEGFNITFSGFDLERCEEPGVPSYGYKIQDDGHFANTFVLYSCNPGYSLHGSSTLTCLSGDRRVWDKPLPACIAECGGHITGAVSGRILSPGYPAPYDNNLHCTWTIEADIGKTISLHFIVFDTEVGHDILRVWDGPSGPSDGGILLKEWSGPALPEDIHSTFNILTLQFDSDYFISKQGFSIQFSTTCGANVSGPSGVILSPNYPQPYPPGKECDWRIRVNPDFVIALIFKSFNMEPSYDFLHIYEGEDSNGPLLASLQGNQAPERIESSGNSLFLAFRSDASLGMSGFAIEYREKPREACFDPGNIMNASRTGYDYKLGSQVTYNCHHGYTTVGGDTITCVIGHDGKPVWDRALPSCKAPCGGQYGGAEGVVLSPNYPLNYTTRQTCTYYITVSPQFVVFGQFAVFQTAMNDSVELFDGANENARLLSSLAGSHSAVPRTSDSQCSSVPEPRYGRRIGSEFSAGSVVRFECSPGYLLKGSSAIHCQAVPGALAQWNATTPTCIVPCSGNLTERRGTILSPGYPEPYPNSLNCLWRIHVSEGAGIQIQVVTFATEHNWDSLEIYDGGDMTAPKLGSFSARCGGVLSEMSGVILSPGFPGNYPGNLDCTWQITLPTGYGAHIQFQNFSSEDNHDFLEVRAGPQHSSALIGQFTGSQIPPPLLSTTHLTIIHFYSDHSENRPGFKLSYQAYQLQNCHDPSPFPNGDIINSDYSAGQSITFQCYPGYVLIGHPVLTCLHGPNRKWNHPFPHCEAPCGYNVTAENGTIYSPQYPNEYPNSQDCSWLITVPHGHGVYINFTLLQTEPVTDYIAVWDGPDTSSPQLGVFSGNTALESAYSTSPNVLIRFHSDFSTGGFFILNFHAYRLKKCPPSPVVDNAEVIYEDEDFQIGDIVKYRCLPGYTLVGKAELMCKLNSHLLFEAPPPTCQAQCPANEERSSSSGVILSPGFPSNYPNSQTCSWLLRMVPGYTINIYVEMFHSEKQFDELEIFDAAYCSIIDPPANGGVVNRTKLRPGSRLQFFCNHGYRLVGSSNTTCRLHSNGLFQWDTPPPFCQAISCGIPQSPGNGSFHAYQYNVGSQVTYHCNHGYHLDPAIPMTAVCLEDGSWSNAASAPRCLPVHCPSIEGTLSEHMNYHLLSGRLEEFGSMVMLECATGYYLGAGHRTLRCLANGTWEGSDDPATCKTGHCDSPDPIVNGHISGDGSSYRDTVVYQCMLGYRLIGTSVRICQQDHRWSGTTPVCVPITCGHPGNPANGRTNGSEFNLNDVVNFTCNRGYILSGNARAQCRLNGQWSNPLPVCKVVNCSDPGHVENGVRQSGLRYPEVFSYGVAVAIHCKRGFYLLGSALLTCQHDGRWDRPIPRCMAISCGDPGVPPNAVVSGAHSWTYGSVLQYSCLPGGVLMGNATRYCQEDGTWSGAPPYCTGASQGFCGDPGIPPHGTRLGGEEFKTKSLLRFSCEAGYNLIGSAERTCLHNGTWSNTQPVCQAVSCGNPGTPAHGRIVFSDGISFSNSVAYACWEGYKTSGLTTRHCTTNGTWTGQPPDCTVISCGDPGPVANGVYLGSEFTFNHTVTYRCNPGHLMEPHGHSVLHCTKDGTWNQTKPSCKVIQCEPPPQIHHGKVEGTDHSWGSSVSYSCFHGYQLSTPAVLTCEGNGTWTGDVPQCLPVLCGDPGSPGGGFREGNSFSYRSEVRFYCHAPYLLVGSASRVCQADGMWSGQQPACIDPAFNSCRDPGTPAYGIPVMAQGFQVGSKISFKCRKNYHILGSTTRTCLDNLTWSGTQPECIVGVKVNPKGRGESDVQKNKIRVPVDVFSPNSEWSGFYEYLGKRQATTFTVLGFNATSGRVNVTLLETSGVSIRLSGSYKSEENQLLLKVYQVKGPTEHYYSKFKNDNWAMDGYVTAESDQKTFVYQGHIHSKDFGKFYLTRQGLVTMAMDPSNPYTNSSSVAAAILVPFFALILSGFAFYLYKHRTLSADTDDNERPKDTWGPGGRTRPKVQFNGYVGHESSNGQASFENPMYDTNMKPTEAKAVRFDTTLNTVCTKIHCF</sequence>
<evidence type="ECO:0000256" key="11">
    <source>
        <dbReference type="PROSITE-ProRule" id="PRU00059"/>
    </source>
</evidence>
<evidence type="ECO:0000256" key="5">
    <source>
        <dbReference type="ARBA" id="ARBA00022737"/>
    </source>
</evidence>
<feature type="domain" description="CUB" evidence="15">
    <location>
        <begin position="1690"/>
        <end position="1798"/>
    </location>
</feature>
<feature type="domain" description="Sushi" evidence="16">
    <location>
        <begin position="216"/>
        <end position="277"/>
    </location>
</feature>
<feature type="domain" description="CUB" evidence="15">
    <location>
        <begin position="1009"/>
        <end position="1119"/>
    </location>
</feature>
<evidence type="ECO:0000313" key="17">
    <source>
        <dbReference type="EMBL" id="KAF3686334.1"/>
    </source>
</evidence>
<feature type="disulfide bond" evidence="11">
    <location>
        <begin position="1184"/>
        <end position="1211"/>
    </location>
</feature>
<dbReference type="FunFam" id="2.10.70.10:FF:000014">
    <property type="entry name" value="Membrane cofactor protein"/>
    <property type="match status" value="1"/>
</dbReference>
<dbReference type="InterPro" id="IPR051277">
    <property type="entry name" value="SEZ6_CSMD_C4BPB_Regulators"/>
</dbReference>
<feature type="domain" description="CUB" evidence="15">
    <location>
        <begin position="27"/>
        <end position="135"/>
    </location>
</feature>
<feature type="domain" description="Sushi" evidence="16">
    <location>
        <begin position="2765"/>
        <end position="2822"/>
    </location>
</feature>
<feature type="domain" description="Sushi" evidence="16">
    <location>
        <begin position="2222"/>
        <end position="2287"/>
    </location>
</feature>
<evidence type="ECO:0000256" key="7">
    <source>
        <dbReference type="ARBA" id="ARBA00023136"/>
    </source>
</evidence>
<feature type="domain" description="CUB" evidence="15">
    <location>
        <begin position="837"/>
        <end position="945"/>
    </location>
</feature>
<evidence type="ECO:0000256" key="6">
    <source>
        <dbReference type="ARBA" id="ARBA00022989"/>
    </source>
</evidence>
<feature type="disulfide bond" evidence="12">
    <location>
        <begin position="632"/>
        <end position="659"/>
    </location>
</feature>